<protein>
    <recommendedName>
        <fullName evidence="3">DUF3024 domain-containing protein</fullName>
    </recommendedName>
</protein>
<organism evidence="1 2">
    <name type="scientific">Candidatus Magasanikbacteria bacterium CG10_big_fil_rev_8_21_14_0_10_40_10</name>
    <dbReference type="NCBI Taxonomy" id="1974648"/>
    <lineage>
        <taxon>Bacteria</taxon>
        <taxon>Candidatus Magasanikiibacteriota</taxon>
    </lineage>
</organism>
<dbReference type="Proteomes" id="UP000231183">
    <property type="component" value="Unassembled WGS sequence"/>
</dbReference>
<dbReference type="EMBL" id="PFBX01000052">
    <property type="protein sequence ID" value="PIT87116.1"/>
    <property type="molecule type" value="Genomic_DNA"/>
</dbReference>
<comment type="caution">
    <text evidence="1">The sequence shown here is derived from an EMBL/GenBank/DDBJ whole genome shotgun (WGS) entry which is preliminary data.</text>
</comment>
<proteinExistence type="predicted"/>
<name>A0A2M6W2U6_9BACT</name>
<gene>
    <name evidence="1" type="ORF">COU31_04715</name>
</gene>
<reference evidence="2" key="1">
    <citation type="submission" date="2017-09" db="EMBL/GenBank/DDBJ databases">
        <title>Depth-based differentiation of microbial function through sediment-hosted aquifers and enrichment of novel symbionts in the deep terrestrial subsurface.</title>
        <authorList>
            <person name="Probst A.J."/>
            <person name="Ladd B."/>
            <person name="Jarett J.K."/>
            <person name="Geller-Mcgrath D.E."/>
            <person name="Sieber C.M.K."/>
            <person name="Emerson J.B."/>
            <person name="Anantharaman K."/>
            <person name="Thomas B.C."/>
            <person name="Malmstrom R."/>
            <person name="Stieglmeier M."/>
            <person name="Klingl A."/>
            <person name="Woyke T."/>
            <person name="Ryan C.M."/>
            <person name="Banfield J.F."/>
        </authorList>
    </citation>
    <scope>NUCLEOTIDE SEQUENCE [LARGE SCALE GENOMIC DNA]</scope>
</reference>
<evidence type="ECO:0008006" key="3">
    <source>
        <dbReference type="Google" id="ProtNLM"/>
    </source>
</evidence>
<dbReference type="AlphaFoldDB" id="A0A2M6W2U6"/>
<evidence type="ECO:0000313" key="1">
    <source>
        <dbReference type="EMBL" id="PIT87116.1"/>
    </source>
</evidence>
<evidence type="ECO:0000313" key="2">
    <source>
        <dbReference type="Proteomes" id="UP000231183"/>
    </source>
</evidence>
<sequence>MPDKDKNIDLIKKHFKVPGHVQDKIKNIVEKVMGGYELIETRPRWDGSPGPWTKLPIAKIIFHKPSKSWKIYWHRASGKWNLYRKFKSLNSVLKCIKNDEHGCFFG</sequence>
<dbReference type="Pfam" id="PF11225">
    <property type="entry name" value="DUF3024"/>
    <property type="match status" value="1"/>
</dbReference>
<accession>A0A2M6W2U6</accession>
<dbReference type="InterPro" id="IPR021388">
    <property type="entry name" value="DUF3024"/>
</dbReference>